<feature type="domain" description="Fe2OG dioxygenase" evidence="2">
    <location>
        <begin position="164"/>
        <end position="277"/>
    </location>
</feature>
<dbReference type="PROSITE" id="PS51471">
    <property type="entry name" value="FE2OG_OXY"/>
    <property type="match status" value="1"/>
</dbReference>
<accession>A0A1F6VGU2</accession>
<dbReference type="GO" id="GO:0016491">
    <property type="term" value="F:oxidoreductase activity"/>
    <property type="evidence" value="ECO:0007669"/>
    <property type="project" value="UniProtKB-KW"/>
</dbReference>
<comment type="caution">
    <text evidence="3">The sequence shown here is derived from an EMBL/GenBank/DDBJ whole genome shotgun (WGS) entry which is preliminary data.</text>
</comment>
<reference evidence="3 4" key="1">
    <citation type="journal article" date="2016" name="Nat. Commun.">
        <title>Thousands of microbial genomes shed light on interconnected biogeochemical processes in an aquifer system.</title>
        <authorList>
            <person name="Anantharaman K."/>
            <person name="Brown C.T."/>
            <person name="Hug L.A."/>
            <person name="Sharon I."/>
            <person name="Castelle C.J."/>
            <person name="Probst A.J."/>
            <person name="Thomas B.C."/>
            <person name="Singh A."/>
            <person name="Wilkins M.J."/>
            <person name="Karaoz U."/>
            <person name="Brodie E.L."/>
            <person name="Williams K.H."/>
            <person name="Hubbard S.S."/>
            <person name="Banfield J.F."/>
        </authorList>
    </citation>
    <scope>NUCLEOTIDE SEQUENCE [LARGE SCALE GENOMIC DNA]</scope>
</reference>
<keyword evidence="1" id="KW-0479">Metal-binding</keyword>
<dbReference type="InterPro" id="IPR018655">
    <property type="entry name" value="DUF2086"/>
</dbReference>
<proteinExistence type="inferred from homology"/>
<gene>
    <name evidence="3" type="ORF">A2W18_08580</name>
</gene>
<dbReference type="EMBL" id="MFSP01000034">
    <property type="protein sequence ID" value="OGI68887.1"/>
    <property type="molecule type" value="Genomic_DNA"/>
</dbReference>
<evidence type="ECO:0000313" key="4">
    <source>
        <dbReference type="Proteomes" id="UP000179076"/>
    </source>
</evidence>
<keyword evidence="1" id="KW-0408">Iron</keyword>
<dbReference type="Proteomes" id="UP000179076">
    <property type="component" value="Unassembled WGS sequence"/>
</dbReference>
<evidence type="ECO:0000256" key="1">
    <source>
        <dbReference type="RuleBase" id="RU003682"/>
    </source>
</evidence>
<protein>
    <submittedName>
        <fullName evidence="3">Proline hydroxylase</fullName>
    </submittedName>
</protein>
<dbReference type="GO" id="GO:0046872">
    <property type="term" value="F:metal ion binding"/>
    <property type="evidence" value="ECO:0007669"/>
    <property type="project" value="UniProtKB-KW"/>
</dbReference>
<comment type="similarity">
    <text evidence="1">Belongs to the iron/ascorbate-dependent oxidoreductase family.</text>
</comment>
<name>A0A1F6VGU2_9PROT</name>
<evidence type="ECO:0000313" key="3">
    <source>
        <dbReference type="EMBL" id="OGI68887.1"/>
    </source>
</evidence>
<dbReference type="Pfam" id="PF09859">
    <property type="entry name" value="Oxygenase-NA"/>
    <property type="match status" value="1"/>
</dbReference>
<sequence length="278" mass="31647">MRHRLRLNRAAHRSNARWSSGVSIEQVAHESGARSHQAAASTSVVIATRVAALDWRNIENDLNAHGAALARTLLSAEECEALLNLYPRRELFRSRVVMQRHGFGQGEYQYFAYPLPPIVARMRSALYPPLARVANEWQAALGTEERFPERHEDYIAHCNRHGQTRPTPLLLRYGEGDYNCLHQDIYGEQVFPLQATILLSEPEVDFTGGEFVVTEQRPRRQSRVEVVPLRRGEAVIFAVRQRPVRGARGYYRVNLRHGVSRVLTGERFTCGIIFHDAA</sequence>
<dbReference type="InterPro" id="IPR005123">
    <property type="entry name" value="Oxoglu/Fe-dep_dioxygenase_dom"/>
</dbReference>
<organism evidence="3 4">
    <name type="scientific">Candidatus Muproteobacteria bacterium RBG_16_60_9</name>
    <dbReference type="NCBI Taxonomy" id="1817755"/>
    <lineage>
        <taxon>Bacteria</taxon>
        <taxon>Pseudomonadati</taxon>
        <taxon>Pseudomonadota</taxon>
        <taxon>Candidatus Muproteobacteria</taxon>
    </lineage>
</organism>
<keyword evidence="1" id="KW-0560">Oxidoreductase</keyword>
<evidence type="ECO:0000259" key="2">
    <source>
        <dbReference type="PROSITE" id="PS51471"/>
    </source>
</evidence>
<dbReference type="Gene3D" id="2.60.120.620">
    <property type="entry name" value="q2cbj1_9rhob like domain"/>
    <property type="match status" value="1"/>
</dbReference>
<dbReference type="AlphaFoldDB" id="A0A1F6VGU2"/>